<protein>
    <submittedName>
        <fullName evidence="3">Uncharacterized protein</fullName>
    </submittedName>
</protein>
<dbReference type="OrthoDB" id="79802at2759"/>
<dbReference type="GeneID" id="20805740"/>
<evidence type="ECO:0000256" key="2">
    <source>
        <dbReference type="SAM" id="MobiDB-lite"/>
    </source>
</evidence>
<dbReference type="RefSeq" id="XP_009826267.1">
    <property type="nucleotide sequence ID" value="XM_009827965.1"/>
</dbReference>
<dbReference type="VEuPathDB" id="FungiDB:H257_03744"/>
<dbReference type="AlphaFoldDB" id="W4GXZ4"/>
<proteinExistence type="predicted"/>
<keyword evidence="1" id="KW-0175">Coiled coil</keyword>
<feature type="compositionally biased region" description="Basic residues" evidence="2">
    <location>
        <begin position="32"/>
        <end position="42"/>
    </location>
</feature>
<feature type="compositionally biased region" description="Polar residues" evidence="2">
    <location>
        <begin position="186"/>
        <end position="198"/>
    </location>
</feature>
<organism evidence="3">
    <name type="scientific">Aphanomyces astaci</name>
    <name type="common">Crayfish plague agent</name>
    <dbReference type="NCBI Taxonomy" id="112090"/>
    <lineage>
        <taxon>Eukaryota</taxon>
        <taxon>Sar</taxon>
        <taxon>Stramenopiles</taxon>
        <taxon>Oomycota</taxon>
        <taxon>Saprolegniomycetes</taxon>
        <taxon>Saprolegniales</taxon>
        <taxon>Verrucalvaceae</taxon>
        <taxon>Aphanomyces</taxon>
    </lineage>
</organism>
<dbReference type="EMBL" id="KI913119">
    <property type="protein sequence ID" value="ETV84575.1"/>
    <property type="molecule type" value="Genomic_DNA"/>
</dbReference>
<feature type="coiled-coil region" evidence="1">
    <location>
        <begin position="272"/>
        <end position="306"/>
    </location>
</feature>
<gene>
    <name evidence="3" type="ORF">H257_03744</name>
</gene>
<sequence length="331" mass="35782">MSMKKSVFLAYAEDSDEDDTIFSRDQGDKSAKSSKQKQKQKAKKQEENALKSLAMTSSSKKSKKKKGQSNGAAVDVVAVDEVEQAIKQVTVEETPPAPVAVVPTATYANASAAAKKTAPAASTSTPPPPLQEAPRTQAPPPSVPKPKQQPKVAPKQQQQQVAQKQPPPSPSQPQVKSNDKYIPPNARNNPSAQGRQGTPFQSVTHLERVASPPPRSTPSSSGVTYVPSHIQVLLPGQPEQVLDVEDVMQRAQYFKQTAESLLTVNRNGEMENSQLREHLTQALLRLEQVEHENRVLQQLNLNLQTEVVALRAPSTSAFNHAAAAAVRPPGL</sequence>
<reference evidence="3" key="1">
    <citation type="submission" date="2013-12" db="EMBL/GenBank/DDBJ databases">
        <title>The Genome Sequence of Aphanomyces astaci APO3.</title>
        <authorList>
            <consortium name="The Broad Institute Genomics Platform"/>
            <person name="Russ C."/>
            <person name="Tyler B."/>
            <person name="van West P."/>
            <person name="Dieguez-Uribeondo J."/>
            <person name="Young S.K."/>
            <person name="Zeng Q."/>
            <person name="Gargeya S."/>
            <person name="Fitzgerald M."/>
            <person name="Abouelleil A."/>
            <person name="Alvarado L."/>
            <person name="Chapman S.B."/>
            <person name="Gainer-Dewar J."/>
            <person name="Goldberg J."/>
            <person name="Griggs A."/>
            <person name="Gujja S."/>
            <person name="Hansen M."/>
            <person name="Howarth C."/>
            <person name="Imamovic A."/>
            <person name="Ireland A."/>
            <person name="Larimer J."/>
            <person name="McCowan C."/>
            <person name="Murphy C."/>
            <person name="Pearson M."/>
            <person name="Poon T.W."/>
            <person name="Priest M."/>
            <person name="Roberts A."/>
            <person name="Saif S."/>
            <person name="Shea T."/>
            <person name="Sykes S."/>
            <person name="Wortman J."/>
            <person name="Nusbaum C."/>
            <person name="Birren B."/>
        </authorList>
    </citation>
    <scope>NUCLEOTIDE SEQUENCE [LARGE SCALE GENOMIC DNA]</scope>
    <source>
        <strain evidence="3">APO3</strain>
    </source>
</reference>
<feature type="compositionally biased region" description="Low complexity" evidence="2">
    <location>
        <begin position="109"/>
        <end position="124"/>
    </location>
</feature>
<accession>W4GXZ4</accession>
<evidence type="ECO:0000313" key="3">
    <source>
        <dbReference type="EMBL" id="ETV84575.1"/>
    </source>
</evidence>
<name>W4GXZ4_APHAT</name>
<feature type="region of interest" description="Disordered" evidence="2">
    <location>
        <begin position="13"/>
        <end position="75"/>
    </location>
</feature>
<evidence type="ECO:0000256" key="1">
    <source>
        <dbReference type="SAM" id="Coils"/>
    </source>
</evidence>
<feature type="compositionally biased region" description="Low complexity" evidence="2">
    <location>
        <begin position="145"/>
        <end position="164"/>
    </location>
</feature>
<feature type="region of interest" description="Disordered" evidence="2">
    <location>
        <begin position="109"/>
        <end position="198"/>
    </location>
</feature>
<feature type="compositionally biased region" description="Pro residues" evidence="2">
    <location>
        <begin position="125"/>
        <end position="144"/>
    </location>
</feature>
<feature type="compositionally biased region" description="Basic and acidic residues" evidence="2">
    <location>
        <begin position="21"/>
        <end position="31"/>
    </location>
</feature>